<feature type="binding site" evidence="6">
    <location>
        <position position="55"/>
    </location>
    <ligand>
        <name>(6S)-NADPHX</name>
        <dbReference type="ChEBI" id="CHEBI:64076"/>
    </ligand>
</feature>
<dbReference type="Proteomes" id="UP001058271">
    <property type="component" value="Chromosome"/>
</dbReference>
<evidence type="ECO:0000256" key="1">
    <source>
        <dbReference type="ARBA" id="ARBA00022741"/>
    </source>
</evidence>
<comment type="catalytic activity">
    <reaction evidence="6">
        <text>(6S)-NADHX + ADP = AMP + phosphate + NADH + H(+)</text>
        <dbReference type="Rhea" id="RHEA:32223"/>
        <dbReference type="ChEBI" id="CHEBI:15378"/>
        <dbReference type="ChEBI" id="CHEBI:43474"/>
        <dbReference type="ChEBI" id="CHEBI:57945"/>
        <dbReference type="ChEBI" id="CHEBI:64074"/>
        <dbReference type="ChEBI" id="CHEBI:456215"/>
        <dbReference type="ChEBI" id="CHEBI:456216"/>
        <dbReference type="EC" id="4.2.1.136"/>
    </reaction>
</comment>
<comment type="cofactor">
    <cofactor evidence="6">
        <name>Mg(2+)</name>
        <dbReference type="ChEBI" id="CHEBI:18420"/>
    </cofactor>
</comment>
<dbReference type="SUPFAM" id="SSF53613">
    <property type="entry name" value="Ribokinase-like"/>
    <property type="match status" value="1"/>
</dbReference>
<keyword evidence="5 6" id="KW-0456">Lyase</keyword>
<evidence type="ECO:0000259" key="8">
    <source>
        <dbReference type="PROSITE" id="PS51383"/>
    </source>
</evidence>
<reference evidence="9" key="1">
    <citation type="submission" date="2021-04" db="EMBL/GenBank/DDBJ databases">
        <title>Biosynthetic gene clusters of Dactylosporangioum roseum.</title>
        <authorList>
            <person name="Hartkoorn R.C."/>
            <person name="Beaudoing E."/>
            <person name="Hot D."/>
            <person name="Moureu S."/>
        </authorList>
    </citation>
    <scope>NUCLEOTIDE SEQUENCE</scope>
    <source>
        <strain evidence="9">NRRL B-16295</strain>
    </source>
</reference>
<evidence type="ECO:0000256" key="7">
    <source>
        <dbReference type="SAM" id="MobiDB-lite"/>
    </source>
</evidence>
<sequence>MPSPSEGSRGQGSRERQSVITPGLLRGWRLPEREGGKETRGTVLVIGGSRNTPGAVLLAGIAALRAGAGRLQLAVTESSATALSIAVPEAKVVGLPETAEGSVSGDVPEHLLRLVAEADVVAVGPGLDSVPETIAMLRATLAEAAPSTAFVLDAYALGALSKQPGLLKGEERPVVLTPNLVEAGHLLGEAPGDDLAAVAVTLAGRYRAAVTLHGHVAAPDGRTWREESGDVGLGTSGSGDVLAGVAAGLLARGAEPAQAACWASFAHAVSGQRLAPRYGRTGFLARELLDEIAYTIGTVG</sequence>
<dbReference type="PANTHER" id="PTHR12592:SF0">
    <property type="entry name" value="ATP-DEPENDENT (S)-NAD(P)H-HYDRATE DEHYDRATASE"/>
    <property type="match status" value="1"/>
</dbReference>
<feature type="binding site" evidence="6">
    <location>
        <position position="239"/>
    </location>
    <ligand>
        <name>AMP</name>
        <dbReference type="ChEBI" id="CHEBI:456215"/>
    </ligand>
</feature>
<evidence type="ECO:0000256" key="5">
    <source>
        <dbReference type="ARBA" id="ARBA00023239"/>
    </source>
</evidence>
<dbReference type="EC" id="4.2.1.136" evidence="6"/>
<protein>
    <recommendedName>
        <fullName evidence="6">ADP-dependent (S)-NAD(P)H-hydrate dehydratase</fullName>
        <ecNumber evidence="6">4.2.1.136</ecNumber>
    </recommendedName>
    <alternativeName>
        <fullName evidence="6">ADP-dependent NAD(P)HX dehydratase</fullName>
    </alternativeName>
</protein>
<evidence type="ECO:0000256" key="2">
    <source>
        <dbReference type="ARBA" id="ARBA00022840"/>
    </source>
</evidence>
<organism evidence="9 10">
    <name type="scientific">Dactylosporangium roseum</name>
    <dbReference type="NCBI Taxonomy" id="47989"/>
    <lineage>
        <taxon>Bacteria</taxon>
        <taxon>Bacillati</taxon>
        <taxon>Actinomycetota</taxon>
        <taxon>Actinomycetes</taxon>
        <taxon>Micromonosporales</taxon>
        <taxon>Micromonosporaceae</taxon>
        <taxon>Dactylosporangium</taxon>
    </lineage>
</organism>
<comment type="catalytic activity">
    <reaction evidence="6">
        <text>(6S)-NADPHX + ADP = AMP + phosphate + NADPH + H(+)</text>
        <dbReference type="Rhea" id="RHEA:32235"/>
        <dbReference type="ChEBI" id="CHEBI:15378"/>
        <dbReference type="ChEBI" id="CHEBI:43474"/>
        <dbReference type="ChEBI" id="CHEBI:57783"/>
        <dbReference type="ChEBI" id="CHEBI:64076"/>
        <dbReference type="ChEBI" id="CHEBI:456215"/>
        <dbReference type="ChEBI" id="CHEBI:456216"/>
        <dbReference type="EC" id="4.2.1.136"/>
    </reaction>
</comment>
<dbReference type="RefSeq" id="WP_260728106.1">
    <property type="nucleotide sequence ID" value="NZ_BAAABS010000050.1"/>
</dbReference>
<keyword evidence="10" id="KW-1185">Reference proteome</keyword>
<comment type="caution">
    <text evidence="6">Lacks conserved residue(s) required for the propagation of feature annotation.</text>
</comment>
<dbReference type="InterPro" id="IPR000631">
    <property type="entry name" value="CARKD"/>
</dbReference>
<comment type="subunit">
    <text evidence="6">Homotetramer.</text>
</comment>
<keyword evidence="1 6" id="KW-0547">Nucleotide-binding</keyword>
<dbReference type="EMBL" id="CP073721">
    <property type="protein sequence ID" value="UWZ38726.1"/>
    <property type="molecule type" value="Genomic_DNA"/>
</dbReference>
<feature type="binding site" evidence="6">
    <location>
        <position position="240"/>
    </location>
    <ligand>
        <name>(6S)-NADPHX</name>
        <dbReference type="ChEBI" id="CHEBI:64076"/>
    </ligand>
</feature>
<comment type="similarity">
    <text evidence="6">Belongs to the NnrD/CARKD family.</text>
</comment>
<feature type="binding site" evidence="6">
    <location>
        <position position="126"/>
    </location>
    <ligand>
        <name>(6S)-NADPHX</name>
        <dbReference type="ChEBI" id="CHEBI:64076"/>
    </ligand>
</feature>
<evidence type="ECO:0000313" key="9">
    <source>
        <dbReference type="EMBL" id="UWZ38726.1"/>
    </source>
</evidence>
<proteinExistence type="inferred from homology"/>
<dbReference type="Gene3D" id="3.40.1190.20">
    <property type="match status" value="1"/>
</dbReference>
<keyword evidence="3 6" id="KW-0521">NADP</keyword>
<feature type="domain" description="YjeF C-terminal" evidence="8">
    <location>
        <begin position="20"/>
        <end position="299"/>
    </location>
</feature>
<name>A0ABY5Z9K9_9ACTN</name>
<feature type="region of interest" description="Disordered" evidence="7">
    <location>
        <begin position="1"/>
        <end position="34"/>
    </location>
</feature>
<dbReference type="PANTHER" id="PTHR12592">
    <property type="entry name" value="ATP-DEPENDENT (S)-NAD(P)H-HYDRATE DEHYDRATASE FAMILY MEMBER"/>
    <property type="match status" value="1"/>
</dbReference>
<dbReference type="NCBIfam" id="TIGR00196">
    <property type="entry name" value="yjeF_cterm"/>
    <property type="match status" value="1"/>
</dbReference>
<evidence type="ECO:0000256" key="6">
    <source>
        <dbReference type="HAMAP-Rule" id="MF_01965"/>
    </source>
</evidence>
<evidence type="ECO:0000313" key="10">
    <source>
        <dbReference type="Proteomes" id="UP001058271"/>
    </source>
</evidence>
<dbReference type="Pfam" id="PF01256">
    <property type="entry name" value="Carb_kinase"/>
    <property type="match status" value="1"/>
</dbReference>
<keyword evidence="2 6" id="KW-0067">ATP-binding</keyword>
<dbReference type="InterPro" id="IPR029056">
    <property type="entry name" value="Ribokinase-like"/>
</dbReference>
<gene>
    <name evidence="6" type="primary">nnrD</name>
    <name evidence="9" type="ORF">Drose_11160</name>
</gene>
<evidence type="ECO:0000256" key="3">
    <source>
        <dbReference type="ARBA" id="ARBA00022857"/>
    </source>
</evidence>
<dbReference type="PROSITE" id="PS51383">
    <property type="entry name" value="YJEF_C_3"/>
    <property type="match status" value="1"/>
</dbReference>
<evidence type="ECO:0000256" key="4">
    <source>
        <dbReference type="ARBA" id="ARBA00023027"/>
    </source>
</evidence>
<dbReference type="HAMAP" id="MF_01965">
    <property type="entry name" value="NADHX_dehydratase"/>
    <property type="match status" value="1"/>
</dbReference>
<dbReference type="CDD" id="cd01171">
    <property type="entry name" value="YXKO-related"/>
    <property type="match status" value="1"/>
</dbReference>
<accession>A0ABY5Z9K9</accession>
<comment type="function">
    <text evidence="6">Catalyzes the dehydration of the S-form of NAD(P)HX at the expense of ADP, which is converted to AMP. Together with NAD(P)HX epimerase, which catalyzes the epimerization of the S- and R-forms, the enzyme allows the repair of both epimers of NAD(P)HX, a damaged form of NAD(P)H that is a result of enzymatic or heat-dependent hydration.</text>
</comment>
<keyword evidence="4 6" id="KW-0520">NAD</keyword>